<dbReference type="PIRSF" id="PIRSF000505">
    <property type="entry name" value="EPSPS"/>
    <property type="match status" value="1"/>
</dbReference>
<feature type="binding site" evidence="7">
    <location>
        <position position="170"/>
    </location>
    <ligand>
        <name>3-phosphoshikimate</name>
        <dbReference type="ChEBI" id="CHEBI:145989"/>
    </ligand>
</feature>
<comment type="subcellular location">
    <subcellularLocation>
        <location evidence="7">Cytoplasm</location>
    </subcellularLocation>
</comment>
<comment type="caution">
    <text evidence="10">The sequence shown here is derived from an EMBL/GenBank/DDBJ whole genome shotgun (WGS) entry which is preliminary data.</text>
</comment>
<dbReference type="PROSITE" id="PS00885">
    <property type="entry name" value="EPSP_SYNTHASE_2"/>
    <property type="match status" value="1"/>
</dbReference>
<accession>A0ABN0ZDJ3</accession>
<evidence type="ECO:0000259" key="9">
    <source>
        <dbReference type="Pfam" id="PF00275"/>
    </source>
</evidence>
<feature type="binding site" evidence="7">
    <location>
        <position position="28"/>
    </location>
    <ligand>
        <name>3-phosphoshikimate</name>
        <dbReference type="ChEBI" id="CHEBI:145989"/>
    </ligand>
</feature>
<proteinExistence type="inferred from homology"/>
<comment type="subunit">
    <text evidence="7">Monomer.</text>
</comment>
<comment type="pathway">
    <text evidence="1 7">Metabolic intermediate biosynthesis; chorismate biosynthesis; chorismate from D-erythrose 4-phosphate and phosphoenolpyruvate: step 6/7.</text>
</comment>
<comment type="function">
    <text evidence="7">Catalyzes the transfer of the enolpyruvyl moiety of phosphoenolpyruvate (PEP) to the 5-hydroxyl of shikimate-3-phosphate (S3P) to produce enolpyruvyl shikimate-3-phosphate and inorganic phosphate.</text>
</comment>
<name>A0ABN0ZDJ3_9BACI</name>
<gene>
    <name evidence="7 10" type="primary">aroA</name>
    <name evidence="10" type="ORF">GCM10008983_22090</name>
</gene>
<dbReference type="EMBL" id="BAAADM010000054">
    <property type="protein sequence ID" value="GAA0444295.1"/>
    <property type="molecule type" value="Genomic_DNA"/>
</dbReference>
<keyword evidence="4 7" id="KW-0808">Transferase</keyword>
<feature type="binding site" evidence="7">
    <location>
        <position position="316"/>
    </location>
    <ligand>
        <name>3-phosphoshikimate</name>
        <dbReference type="ChEBI" id="CHEBI:145989"/>
    </ligand>
</feature>
<feature type="binding site" evidence="7">
    <location>
        <position position="23"/>
    </location>
    <ligand>
        <name>3-phosphoshikimate</name>
        <dbReference type="ChEBI" id="CHEBI:145989"/>
    </ligand>
</feature>
<dbReference type="NCBIfam" id="TIGR01356">
    <property type="entry name" value="aroA"/>
    <property type="match status" value="1"/>
</dbReference>
<evidence type="ECO:0000256" key="4">
    <source>
        <dbReference type="ARBA" id="ARBA00022679"/>
    </source>
</evidence>
<dbReference type="PROSITE" id="PS00104">
    <property type="entry name" value="EPSP_SYNTHASE_1"/>
    <property type="match status" value="1"/>
</dbReference>
<evidence type="ECO:0000256" key="2">
    <source>
        <dbReference type="ARBA" id="ARBA00009948"/>
    </source>
</evidence>
<dbReference type="Gene3D" id="3.65.10.10">
    <property type="entry name" value="Enolpyruvate transferase domain"/>
    <property type="match status" value="2"/>
</dbReference>
<feature type="active site" description="Proton acceptor" evidence="7">
    <location>
        <position position="316"/>
    </location>
</feature>
<dbReference type="InterPro" id="IPR013792">
    <property type="entry name" value="RNA3'P_cycl/enolpyr_Trfase_a/b"/>
</dbReference>
<evidence type="ECO:0000256" key="5">
    <source>
        <dbReference type="ARBA" id="ARBA00023141"/>
    </source>
</evidence>
<protein>
    <recommendedName>
        <fullName evidence="7">3-phosphoshikimate 1-carboxyvinyltransferase</fullName>
        <ecNumber evidence="7">2.5.1.19</ecNumber>
    </recommendedName>
    <alternativeName>
        <fullName evidence="7">5-enolpyruvylshikimate-3-phosphate synthase</fullName>
        <shortName evidence="7">EPSP synthase</shortName>
        <shortName evidence="7">EPSPS</shortName>
    </alternativeName>
</protein>
<feature type="binding site" evidence="7">
    <location>
        <position position="23"/>
    </location>
    <ligand>
        <name>phosphoenolpyruvate</name>
        <dbReference type="ChEBI" id="CHEBI:58702"/>
    </ligand>
</feature>
<feature type="binding site" evidence="7">
    <location>
        <position position="95"/>
    </location>
    <ligand>
        <name>phosphoenolpyruvate</name>
        <dbReference type="ChEBI" id="CHEBI:58702"/>
    </ligand>
</feature>
<dbReference type="PANTHER" id="PTHR21090:SF5">
    <property type="entry name" value="PENTAFUNCTIONAL AROM POLYPEPTIDE"/>
    <property type="match status" value="1"/>
</dbReference>
<evidence type="ECO:0000313" key="10">
    <source>
        <dbReference type="EMBL" id="GAA0444295.1"/>
    </source>
</evidence>
<dbReference type="PANTHER" id="PTHR21090">
    <property type="entry name" value="AROM/DEHYDROQUINATE SYNTHASE"/>
    <property type="match status" value="1"/>
</dbReference>
<feature type="binding site" evidence="7">
    <location>
        <position position="343"/>
    </location>
    <ligand>
        <name>3-phosphoshikimate</name>
        <dbReference type="ChEBI" id="CHEBI:145989"/>
    </ligand>
</feature>
<dbReference type="CDD" id="cd01556">
    <property type="entry name" value="EPSP_synthase"/>
    <property type="match status" value="1"/>
</dbReference>
<keyword evidence="5 7" id="KW-0057">Aromatic amino acid biosynthesis</keyword>
<dbReference type="Pfam" id="PF00275">
    <property type="entry name" value="EPSP_synthase"/>
    <property type="match status" value="1"/>
</dbReference>
<evidence type="ECO:0000313" key="11">
    <source>
        <dbReference type="Proteomes" id="UP001501459"/>
    </source>
</evidence>
<dbReference type="EC" id="2.5.1.19" evidence="7"/>
<evidence type="ECO:0000256" key="1">
    <source>
        <dbReference type="ARBA" id="ARBA00004811"/>
    </source>
</evidence>
<keyword evidence="11" id="KW-1185">Reference proteome</keyword>
<feature type="binding site" evidence="7">
    <location>
        <position position="170"/>
    </location>
    <ligand>
        <name>phosphoenolpyruvate</name>
        <dbReference type="ChEBI" id="CHEBI:58702"/>
    </ligand>
</feature>
<keyword evidence="3 7" id="KW-0028">Amino-acid biosynthesis</keyword>
<evidence type="ECO:0000256" key="8">
    <source>
        <dbReference type="SAM" id="MobiDB-lite"/>
    </source>
</evidence>
<organism evidence="10 11">
    <name type="scientific">Lentibacillus halophilus</name>
    <dbReference type="NCBI Taxonomy" id="295065"/>
    <lineage>
        <taxon>Bacteria</taxon>
        <taxon>Bacillati</taxon>
        <taxon>Bacillota</taxon>
        <taxon>Bacilli</taxon>
        <taxon>Bacillales</taxon>
        <taxon>Bacillaceae</taxon>
        <taxon>Lentibacillus</taxon>
    </lineage>
</organism>
<reference evidence="10 11" key="1">
    <citation type="journal article" date="2019" name="Int. J. Syst. Evol. Microbiol.">
        <title>The Global Catalogue of Microorganisms (GCM) 10K type strain sequencing project: providing services to taxonomists for standard genome sequencing and annotation.</title>
        <authorList>
            <consortium name="The Broad Institute Genomics Platform"/>
            <consortium name="The Broad Institute Genome Sequencing Center for Infectious Disease"/>
            <person name="Wu L."/>
            <person name="Ma J."/>
        </authorList>
    </citation>
    <scope>NUCLEOTIDE SEQUENCE [LARGE SCALE GENOMIC DNA]</scope>
    <source>
        <strain evidence="10 11">JCM 12149</strain>
    </source>
</reference>
<sequence>MSEMALTPISSPITGEMQVPGDKSISHRSIILGALANGTTTITQFLTSEDTRRTIEAFRQMGTLIEENETSLIIHGKGTSSLLEPEEPIYFGNSGTTARLMLGVLAGLPFFTSAYGDPHLTRRPMDRVVKPLSTMGGHFDGRNNGNYLPLAIRGGNLQGIHYRLPVKSAQVKSAVLLGGLFATGTTEVIEETPSRNHTENMLRAFGADITANGHSIQVSSDKSLTAADVAVPGDISSAAFFMVAAAIVPGSELTLRRVGLNHSRTGIMDVLSSMGTEIHITNKQTTGGEPLGDITIRQRPLNGTVIEGDMIPRLIDEIPVLALAATQADGETKIRDAEELRLKETDRIKATADELNRIGASIRPTDDGMVINGTSVLTGGRTITYNDHRMAMMLAIASLIAEETLVIDDISPIAISYPDFFQHLRRITHS</sequence>
<comment type="catalytic activity">
    <reaction evidence="6">
        <text>3-phosphoshikimate + phosphoenolpyruvate = 5-O-(1-carboxyvinyl)-3-phosphoshikimate + phosphate</text>
        <dbReference type="Rhea" id="RHEA:21256"/>
        <dbReference type="ChEBI" id="CHEBI:43474"/>
        <dbReference type="ChEBI" id="CHEBI:57701"/>
        <dbReference type="ChEBI" id="CHEBI:58702"/>
        <dbReference type="ChEBI" id="CHEBI:145989"/>
        <dbReference type="EC" id="2.5.1.19"/>
    </reaction>
    <physiologicalReaction direction="left-to-right" evidence="6">
        <dbReference type="Rhea" id="RHEA:21257"/>
    </physiologicalReaction>
</comment>
<evidence type="ECO:0000256" key="7">
    <source>
        <dbReference type="HAMAP-Rule" id="MF_00210"/>
    </source>
</evidence>
<feature type="region of interest" description="Disordered" evidence="8">
    <location>
        <begin position="1"/>
        <end position="20"/>
    </location>
</feature>
<feature type="binding site" evidence="7">
    <location>
        <position position="389"/>
    </location>
    <ligand>
        <name>phosphoenolpyruvate</name>
        <dbReference type="ChEBI" id="CHEBI:58702"/>
    </ligand>
</feature>
<comment type="caution">
    <text evidence="7">Lacks conserved residue(s) required for the propagation of feature annotation.</text>
</comment>
<dbReference type="InterPro" id="IPR023193">
    <property type="entry name" value="EPSP_synthase_CS"/>
</dbReference>
<feature type="domain" description="Enolpyruvate transferase" evidence="9">
    <location>
        <begin position="10"/>
        <end position="424"/>
    </location>
</feature>
<dbReference type="SUPFAM" id="SSF55205">
    <property type="entry name" value="EPT/RTPC-like"/>
    <property type="match status" value="1"/>
</dbReference>
<feature type="binding site" evidence="7">
    <location>
        <position position="123"/>
    </location>
    <ligand>
        <name>phosphoenolpyruvate</name>
        <dbReference type="ChEBI" id="CHEBI:58702"/>
    </ligand>
</feature>
<evidence type="ECO:0000256" key="6">
    <source>
        <dbReference type="ARBA" id="ARBA00044633"/>
    </source>
</evidence>
<keyword evidence="7" id="KW-0963">Cytoplasm</keyword>
<evidence type="ECO:0000256" key="3">
    <source>
        <dbReference type="ARBA" id="ARBA00022605"/>
    </source>
</evidence>
<comment type="similarity">
    <text evidence="2 7">Belongs to the EPSP synthase family.</text>
</comment>
<dbReference type="InterPro" id="IPR001986">
    <property type="entry name" value="Enolpyruvate_Tfrase_dom"/>
</dbReference>
<dbReference type="HAMAP" id="MF_00210">
    <property type="entry name" value="EPSP_synth"/>
    <property type="match status" value="1"/>
</dbReference>
<dbReference type="InterPro" id="IPR006264">
    <property type="entry name" value="EPSP_synthase"/>
</dbReference>
<dbReference type="InterPro" id="IPR036968">
    <property type="entry name" value="Enolpyruvate_Tfrase_sf"/>
</dbReference>
<feature type="binding site" evidence="7">
    <location>
        <position position="347"/>
    </location>
    <ligand>
        <name>phosphoenolpyruvate</name>
        <dbReference type="ChEBI" id="CHEBI:58702"/>
    </ligand>
</feature>
<feature type="binding site" evidence="7">
    <location>
        <position position="168"/>
    </location>
    <ligand>
        <name>3-phosphoshikimate</name>
        <dbReference type="ChEBI" id="CHEBI:145989"/>
    </ligand>
</feature>
<feature type="binding site" evidence="7">
    <location>
        <position position="24"/>
    </location>
    <ligand>
        <name>3-phosphoshikimate</name>
        <dbReference type="ChEBI" id="CHEBI:145989"/>
    </ligand>
</feature>
<dbReference type="Proteomes" id="UP001501459">
    <property type="component" value="Unassembled WGS sequence"/>
</dbReference>